<dbReference type="KEGG" id="ape:APE_2581"/>
<dbReference type="PROSITE" id="PS51733">
    <property type="entry name" value="BPL_LPL_CATALYTIC"/>
    <property type="match status" value="1"/>
</dbReference>
<accession>Q9Y8Q2</accession>
<keyword evidence="3" id="KW-1185">Reference proteome</keyword>
<dbReference type="eggNOG" id="arCOG01939">
    <property type="taxonomic scope" value="Archaea"/>
</dbReference>
<evidence type="ECO:0000259" key="1">
    <source>
        <dbReference type="PROSITE" id="PS51733"/>
    </source>
</evidence>
<dbReference type="AlphaFoldDB" id="Q9Y8Q2"/>
<dbReference type="Proteomes" id="UP000002518">
    <property type="component" value="Chromosome"/>
</dbReference>
<name>Q9Y8Q2_AERPE</name>
<dbReference type="EnsemblBacteria" id="BAA81598">
    <property type="protein sequence ID" value="BAA81598"/>
    <property type="gene ID" value="APE_2581"/>
</dbReference>
<dbReference type="EMBL" id="BA000002">
    <property type="protein sequence ID" value="BAA81598.1"/>
    <property type="molecule type" value="Genomic_DNA"/>
</dbReference>
<dbReference type="PANTHER" id="PTHR43679">
    <property type="entry name" value="OCTANOYLTRANSFERASE LIPM-RELATED"/>
    <property type="match status" value="1"/>
</dbReference>
<dbReference type="InterPro" id="IPR050664">
    <property type="entry name" value="Octanoyltrans_LipM/LipL"/>
</dbReference>
<feature type="domain" description="BPL/LPL catalytic" evidence="1">
    <location>
        <begin position="55"/>
        <end position="264"/>
    </location>
</feature>
<dbReference type="InterPro" id="IPR045864">
    <property type="entry name" value="aa-tRNA-synth_II/BPL/LPL"/>
</dbReference>
<dbReference type="Gene3D" id="3.30.930.10">
    <property type="entry name" value="Bira Bifunctional Protein, Domain 2"/>
    <property type="match status" value="1"/>
</dbReference>
<reference evidence="2 3" key="1">
    <citation type="journal article" date="1999" name="DNA Res.">
        <title>Complete genome sequence of an aerobic hyper-thermophilic crenarchaeon, Aeropyrum pernix K1.</title>
        <authorList>
            <person name="Kawarabayasi Y."/>
            <person name="Hino Y."/>
            <person name="Horikawa H."/>
            <person name="Yamazaki S."/>
            <person name="Haikawa Y."/>
            <person name="Jin-no K."/>
            <person name="Takahashi M."/>
            <person name="Sekine M."/>
            <person name="Baba S."/>
            <person name="Ankai A."/>
            <person name="Kosugi H."/>
            <person name="Hosoyama A."/>
            <person name="Fukui S."/>
            <person name="Nagai Y."/>
            <person name="Nishijima K."/>
            <person name="Nakazawa H."/>
            <person name="Takamiya M."/>
            <person name="Masuda S."/>
            <person name="Funahashi T."/>
            <person name="Tanaka T."/>
            <person name="Kudoh Y."/>
            <person name="Yamazaki J."/>
            <person name="Kushida N."/>
            <person name="Oguchi A."/>
            <person name="Aoki K."/>
            <person name="Kubota K."/>
            <person name="Nakamura Y."/>
            <person name="Nomura N."/>
            <person name="Sako Y."/>
            <person name="Kikuchi H."/>
        </authorList>
    </citation>
    <scope>NUCLEOTIDE SEQUENCE [LARGE SCALE GENOMIC DNA]</scope>
    <source>
        <strain evidence="3">ATCC 700893 / DSM 11879 / JCM 9820 / NBRC 100138 / K1</strain>
    </source>
</reference>
<protein>
    <recommendedName>
        <fullName evidence="1">BPL/LPL catalytic domain-containing protein</fullName>
    </recommendedName>
</protein>
<dbReference type="STRING" id="272557.APE_2581"/>
<proteinExistence type="predicted"/>
<dbReference type="SUPFAM" id="SSF55681">
    <property type="entry name" value="Class II aaRS and biotin synthetases"/>
    <property type="match status" value="1"/>
</dbReference>
<dbReference type="Gene3D" id="3.30.390.50">
    <property type="entry name" value="CO dehydrogenase flavoprotein, C-terminal domain"/>
    <property type="match status" value="1"/>
</dbReference>
<gene>
    <name evidence="2" type="ordered locus">APE_2581</name>
</gene>
<dbReference type="InterPro" id="IPR004143">
    <property type="entry name" value="BPL_LPL_catalytic"/>
</dbReference>
<dbReference type="PIR" id="F72492">
    <property type="entry name" value="F72492"/>
</dbReference>
<evidence type="ECO:0000313" key="3">
    <source>
        <dbReference type="Proteomes" id="UP000002518"/>
    </source>
</evidence>
<organism evidence="2 3">
    <name type="scientific">Aeropyrum pernix (strain ATCC 700893 / DSM 11879 / JCM 9820 / NBRC 100138 / K1)</name>
    <dbReference type="NCBI Taxonomy" id="272557"/>
    <lineage>
        <taxon>Archaea</taxon>
        <taxon>Thermoproteota</taxon>
        <taxon>Thermoprotei</taxon>
        <taxon>Desulfurococcales</taxon>
        <taxon>Desulfurococcaceae</taxon>
        <taxon>Aeropyrum</taxon>
    </lineage>
</organism>
<dbReference type="PANTHER" id="PTHR43679:SF2">
    <property type="entry name" value="OCTANOYL-[GCVH]:PROTEIN N-OCTANOYLTRANSFERASE"/>
    <property type="match status" value="1"/>
</dbReference>
<dbReference type="PATRIC" id="fig|272557.25.peg.1711"/>
<evidence type="ECO:0000313" key="2">
    <source>
        <dbReference type="EMBL" id="BAA81598.1"/>
    </source>
</evidence>
<sequence length="405" mass="45812">MCLWWAGISAVQHHICLGVWGVGVSVRLMYMRDADPHLFNLPAVLAHAFSSGELDWFEPLLMVMEGFSRPFTYMGYYQDVDREVDLSSMEKYGVELVRRWKLGYGNIFMDRVTGAWALAMPSPLYQEFFKTANEAFDILVGRVFLDTVRKLGVENSYYAPPNDIRVRIDESRSKKLCGTGVDIAGVGGDRSALYFNAFTNLRHPDPELPFKVLKIPREKIIEKGFTDPREYFASIEVDGGRPPKPGEFRDILVETVREVMGVEVVEAGLSKEEKIIWDRYKEMLTSSRFKMRRSTRLFKASMPPGTRYGFAQIKYRKLVQASVAVDSEGIIRAAMITGDFQLIPADADEEIVKAILGFKHSQYGEAADRVRRLVDERGIMIIGASAEEFIKPVFLAAEKALEGGE</sequence>